<dbReference type="NCBIfam" id="TIGR03064">
    <property type="entry name" value="sortase_srtB"/>
    <property type="match status" value="1"/>
</dbReference>
<feature type="transmembrane region" description="Helical" evidence="2">
    <location>
        <begin position="20"/>
        <end position="40"/>
    </location>
</feature>
<name>A0ABW2Y411_9BIFI</name>
<dbReference type="Gene3D" id="2.40.260.10">
    <property type="entry name" value="Sortase"/>
    <property type="match status" value="1"/>
</dbReference>
<dbReference type="SUPFAM" id="SSF63817">
    <property type="entry name" value="Sortase"/>
    <property type="match status" value="1"/>
</dbReference>
<evidence type="ECO:0000256" key="1">
    <source>
        <dbReference type="ARBA" id="ARBA00022801"/>
    </source>
</evidence>
<dbReference type="EC" id="3.4.22.71" evidence="3"/>
<sequence length="328" mass="37399">MTQDRKSTGKIIVKVLDSIISNILLILAALLFLLGFYALWDSQQVYAAASPSEYESYKPQAQQGKDPLETFTGFKQLQKRNPDVMGWINIYGTNVDYPVVQGHDNEKYINTDALGEYSATGALFLDSRNSKNFDDFNSIIYGHHVDSGVMFGHLSRFMDKKFFDSHKYGSIYYNGKQRGLEIFGVMEVDAYDGDIYNPGIRGDAQRMQYLSNILAHTAHKRDISVGPHDSIVLLSTCYLNATNGRHIVLAKITDKVHPNTFKKVNNDPFPYNVFGDSTFGRLLRNIPLWVWYFIIFILILIIVLLLIVLYRATQRKRARDKELADDKA</sequence>
<keyword evidence="2" id="KW-0472">Membrane</keyword>
<comment type="caution">
    <text evidence="3">The sequence shown here is derived from an EMBL/GenBank/DDBJ whole genome shotgun (WGS) entry which is preliminary data.</text>
</comment>
<keyword evidence="4" id="KW-1185">Reference proteome</keyword>
<evidence type="ECO:0000313" key="4">
    <source>
        <dbReference type="Proteomes" id="UP001597036"/>
    </source>
</evidence>
<keyword evidence="1 3" id="KW-0378">Hydrolase</keyword>
<dbReference type="Pfam" id="PF04203">
    <property type="entry name" value="Sortase"/>
    <property type="match status" value="1"/>
</dbReference>
<dbReference type="GO" id="GO:0016787">
    <property type="term" value="F:hydrolase activity"/>
    <property type="evidence" value="ECO:0007669"/>
    <property type="project" value="UniProtKB-KW"/>
</dbReference>
<dbReference type="Proteomes" id="UP001597036">
    <property type="component" value="Unassembled WGS sequence"/>
</dbReference>
<evidence type="ECO:0000256" key="2">
    <source>
        <dbReference type="SAM" id="Phobius"/>
    </source>
</evidence>
<dbReference type="EMBL" id="JBHTHQ010000006">
    <property type="protein sequence ID" value="MFD0704264.1"/>
    <property type="molecule type" value="Genomic_DNA"/>
</dbReference>
<proteinExistence type="predicted"/>
<reference evidence="4" key="1">
    <citation type="journal article" date="2019" name="Int. J. Syst. Evol. Microbiol.">
        <title>The Global Catalogue of Microorganisms (GCM) 10K type strain sequencing project: providing services to taxonomists for standard genome sequencing and annotation.</title>
        <authorList>
            <consortium name="The Broad Institute Genomics Platform"/>
            <consortium name="The Broad Institute Genome Sequencing Center for Infectious Disease"/>
            <person name="Wu L."/>
            <person name="Ma J."/>
        </authorList>
    </citation>
    <scope>NUCLEOTIDE SEQUENCE [LARGE SCALE GENOMIC DNA]</scope>
    <source>
        <strain evidence="4">CCM 8604</strain>
    </source>
</reference>
<protein>
    <submittedName>
        <fullName evidence="3">Class B sortase</fullName>
        <ecNumber evidence="3">3.4.22.71</ecNumber>
    </submittedName>
</protein>
<dbReference type="RefSeq" id="WP_377937631.1">
    <property type="nucleotide sequence ID" value="NZ_JBHTHQ010000006.1"/>
</dbReference>
<keyword evidence="2" id="KW-0812">Transmembrane</keyword>
<feature type="transmembrane region" description="Helical" evidence="2">
    <location>
        <begin position="289"/>
        <end position="310"/>
    </location>
</feature>
<dbReference type="InterPro" id="IPR009835">
    <property type="entry name" value="SrtB"/>
</dbReference>
<gene>
    <name evidence="3" type="primary">srtB</name>
    <name evidence="3" type="ORF">ACFQY8_00635</name>
</gene>
<keyword evidence="2" id="KW-1133">Transmembrane helix</keyword>
<organism evidence="3 4">
    <name type="scientific">Alloscardovia venturai</name>
    <dbReference type="NCBI Taxonomy" id="1769421"/>
    <lineage>
        <taxon>Bacteria</taxon>
        <taxon>Bacillati</taxon>
        <taxon>Actinomycetota</taxon>
        <taxon>Actinomycetes</taxon>
        <taxon>Bifidobacteriales</taxon>
        <taxon>Bifidobacteriaceae</taxon>
        <taxon>Alloscardovia</taxon>
    </lineage>
</organism>
<dbReference type="CDD" id="cd05826">
    <property type="entry name" value="Sortase_B"/>
    <property type="match status" value="1"/>
</dbReference>
<evidence type="ECO:0000313" key="3">
    <source>
        <dbReference type="EMBL" id="MFD0704264.1"/>
    </source>
</evidence>
<accession>A0ABW2Y411</accession>
<dbReference type="InterPro" id="IPR005754">
    <property type="entry name" value="Sortase"/>
</dbReference>
<dbReference type="InterPro" id="IPR023365">
    <property type="entry name" value="Sortase_dom-sf"/>
</dbReference>